<feature type="transmembrane region" description="Helical" evidence="5">
    <location>
        <begin position="173"/>
        <end position="195"/>
    </location>
</feature>
<dbReference type="KEGG" id="rmr:Rmar_1274"/>
<dbReference type="eggNOG" id="COG0697">
    <property type="taxonomic scope" value="Bacteria"/>
</dbReference>
<feature type="transmembrane region" description="Helical" evidence="5">
    <location>
        <begin position="112"/>
        <end position="130"/>
    </location>
</feature>
<gene>
    <name evidence="7" type="ordered locus">Rmar_1274</name>
</gene>
<name>D0MI56_RHOM4</name>
<dbReference type="EMBL" id="CP001807">
    <property type="protein sequence ID" value="ACY48164.1"/>
    <property type="molecule type" value="Genomic_DNA"/>
</dbReference>
<evidence type="ECO:0000259" key="6">
    <source>
        <dbReference type="Pfam" id="PF00892"/>
    </source>
</evidence>
<feature type="transmembrane region" description="Helical" evidence="5">
    <location>
        <begin position="58"/>
        <end position="79"/>
    </location>
</feature>
<dbReference type="SUPFAM" id="SSF103481">
    <property type="entry name" value="Multidrug resistance efflux transporter EmrE"/>
    <property type="match status" value="2"/>
</dbReference>
<keyword evidence="4 5" id="KW-0472">Membrane</keyword>
<dbReference type="PANTHER" id="PTHR22911">
    <property type="entry name" value="ACYL-MALONYL CONDENSING ENZYME-RELATED"/>
    <property type="match status" value="1"/>
</dbReference>
<dbReference type="AlphaFoldDB" id="D0MI56"/>
<evidence type="ECO:0000313" key="8">
    <source>
        <dbReference type="Proteomes" id="UP000002221"/>
    </source>
</evidence>
<dbReference type="Proteomes" id="UP000002221">
    <property type="component" value="Chromosome"/>
</dbReference>
<feature type="domain" description="EamA" evidence="6">
    <location>
        <begin position="142"/>
        <end position="272"/>
    </location>
</feature>
<feature type="transmembrane region" description="Helical" evidence="5">
    <location>
        <begin position="142"/>
        <end position="161"/>
    </location>
</feature>
<feature type="transmembrane region" description="Helical" evidence="5">
    <location>
        <begin position="256"/>
        <end position="275"/>
    </location>
</feature>
<feature type="transmembrane region" description="Helical" evidence="5">
    <location>
        <begin position="85"/>
        <end position="103"/>
    </location>
</feature>
<feature type="transmembrane region" description="Helical" evidence="5">
    <location>
        <begin position="231"/>
        <end position="250"/>
    </location>
</feature>
<keyword evidence="3 5" id="KW-1133">Transmembrane helix</keyword>
<dbReference type="PANTHER" id="PTHR22911:SF6">
    <property type="entry name" value="SOLUTE CARRIER FAMILY 35 MEMBER G1"/>
    <property type="match status" value="1"/>
</dbReference>
<keyword evidence="2 5" id="KW-0812">Transmembrane</keyword>
<dbReference type="GO" id="GO:0016020">
    <property type="term" value="C:membrane"/>
    <property type="evidence" value="ECO:0007669"/>
    <property type="project" value="UniProtKB-SubCell"/>
</dbReference>
<reference evidence="7 8" key="1">
    <citation type="journal article" date="2009" name="Stand. Genomic Sci.">
        <title>Complete genome sequence of Rhodothermus marinus type strain (R-10).</title>
        <authorList>
            <person name="Nolan M."/>
            <person name="Tindall B.J."/>
            <person name="Pomrenke H."/>
            <person name="Lapidus A."/>
            <person name="Copeland A."/>
            <person name="Glavina Del Rio T."/>
            <person name="Lucas S."/>
            <person name="Chen F."/>
            <person name="Tice H."/>
            <person name="Cheng J.F."/>
            <person name="Saunders E."/>
            <person name="Han C."/>
            <person name="Bruce D."/>
            <person name="Goodwin L."/>
            <person name="Chain P."/>
            <person name="Pitluck S."/>
            <person name="Ovchinikova G."/>
            <person name="Pati A."/>
            <person name="Ivanova N."/>
            <person name="Mavromatis K."/>
            <person name="Chen A."/>
            <person name="Palaniappan K."/>
            <person name="Land M."/>
            <person name="Hauser L."/>
            <person name="Chang Y.J."/>
            <person name="Jeffries C.D."/>
            <person name="Brettin T."/>
            <person name="Goker M."/>
            <person name="Bristow J."/>
            <person name="Eisen J.A."/>
            <person name="Markowitz V."/>
            <person name="Hugenholtz P."/>
            <person name="Kyrpides N.C."/>
            <person name="Klenk H.P."/>
            <person name="Detter J.C."/>
        </authorList>
    </citation>
    <scope>NUCLEOTIDE SEQUENCE [LARGE SCALE GENOMIC DNA]</scope>
    <source>
        <strain evidence="8">ATCC 43812 / DSM 4252 / R-10</strain>
    </source>
</reference>
<dbReference type="Gene3D" id="1.10.3730.20">
    <property type="match status" value="1"/>
</dbReference>
<evidence type="ECO:0000256" key="2">
    <source>
        <dbReference type="ARBA" id="ARBA00022692"/>
    </source>
</evidence>
<organism evidence="7 8">
    <name type="scientific">Rhodothermus marinus (strain ATCC 43812 / DSM 4252 / R-10)</name>
    <name type="common">Rhodothermus obamensis</name>
    <dbReference type="NCBI Taxonomy" id="518766"/>
    <lineage>
        <taxon>Bacteria</taxon>
        <taxon>Pseudomonadati</taxon>
        <taxon>Rhodothermota</taxon>
        <taxon>Rhodothermia</taxon>
        <taxon>Rhodothermales</taxon>
        <taxon>Rhodothermaceae</taxon>
        <taxon>Rhodothermus</taxon>
    </lineage>
</organism>
<dbReference type="HOGENOM" id="CLU_032828_0_1_10"/>
<sequence length="277" mass="30075">MIGSAFMFSLMGLFVKVAGRHLPSQEIVLIRSVVTLFYSYLLLRWQRVSWRGQRTGLLILRGVVGFVSLSCLYFALTRLPLADTLVLQHTSPVFTTLLAALWLKEPIGRHEIAGILLSLLGMVLVARPGFLFGTHTAGLDPLGVAAAMGAAIFSAGAYTIVRELRRTEHPLTIVFYFPLVSTIGSLPMALPTAVWPSPLDWLVVVAGVGLSAQIAQVWMTRGLAEEQAGRAVAMNYLQVVFGALWGLLFFREIPTPLSLLGMGLIFAGTGLVARVRA</sequence>
<dbReference type="InterPro" id="IPR037185">
    <property type="entry name" value="EmrE-like"/>
</dbReference>
<evidence type="ECO:0000256" key="3">
    <source>
        <dbReference type="ARBA" id="ARBA00022989"/>
    </source>
</evidence>
<feature type="transmembrane region" description="Helical" evidence="5">
    <location>
        <begin position="29"/>
        <end position="46"/>
    </location>
</feature>
<evidence type="ECO:0000256" key="5">
    <source>
        <dbReference type="SAM" id="Phobius"/>
    </source>
</evidence>
<feature type="domain" description="EamA" evidence="6">
    <location>
        <begin position="1"/>
        <end position="126"/>
    </location>
</feature>
<keyword evidence="8" id="KW-1185">Reference proteome</keyword>
<dbReference type="Pfam" id="PF00892">
    <property type="entry name" value="EamA"/>
    <property type="match status" value="2"/>
</dbReference>
<proteinExistence type="predicted"/>
<evidence type="ECO:0000256" key="1">
    <source>
        <dbReference type="ARBA" id="ARBA00004141"/>
    </source>
</evidence>
<accession>D0MI56</accession>
<evidence type="ECO:0000256" key="4">
    <source>
        <dbReference type="ARBA" id="ARBA00023136"/>
    </source>
</evidence>
<feature type="transmembrane region" description="Helical" evidence="5">
    <location>
        <begin position="201"/>
        <end position="219"/>
    </location>
</feature>
<comment type="subcellular location">
    <subcellularLocation>
        <location evidence="1">Membrane</location>
        <topology evidence="1">Multi-pass membrane protein</topology>
    </subcellularLocation>
</comment>
<protein>
    <recommendedName>
        <fullName evidence="6">EamA domain-containing protein</fullName>
    </recommendedName>
</protein>
<dbReference type="InterPro" id="IPR000620">
    <property type="entry name" value="EamA_dom"/>
</dbReference>
<evidence type="ECO:0000313" key="7">
    <source>
        <dbReference type="EMBL" id="ACY48164.1"/>
    </source>
</evidence>